<dbReference type="GO" id="GO:0006412">
    <property type="term" value="P:translation"/>
    <property type="evidence" value="ECO:0007669"/>
    <property type="project" value="UniProtKB-UniRule"/>
</dbReference>
<dbReference type="PANTHER" id="PTHR10746:SF6">
    <property type="entry name" value="LARGE RIBOSOMAL SUBUNIT PROTEIN UL4M"/>
    <property type="match status" value="1"/>
</dbReference>
<comment type="function">
    <text evidence="5">One of the primary rRNA binding proteins, this protein initially binds near the 5'-end of the 23S rRNA. It is important during the early stages of 50S assembly. It makes multiple contacts with different domains of the 23S rRNA in the assembled 50S subunit and ribosome.</text>
</comment>
<evidence type="ECO:0000256" key="2">
    <source>
        <dbReference type="ARBA" id="ARBA00022980"/>
    </source>
</evidence>
<comment type="caution">
    <text evidence="7">The sequence shown here is derived from an EMBL/GenBank/DDBJ whole genome shotgun (WGS) entry which is preliminary data.</text>
</comment>
<evidence type="ECO:0000256" key="3">
    <source>
        <dbReference type="ARBA" id="ARBA00023274"/>
    </source>
</evidence>
<dbReference type="Gene3D" id="3.40.1370.10">
    <property type="match status" value="1"/>
</dbReference>
<keyword evidence="5" id="KW-0699">rRNA-binding</keyword>
<organism evidence="7 8">
    <name type="scientific">Geoanaerobacter pelophilus</name>
    <dbReference type="NCBI Taxonomy" id="60036"/>
    <lineage>
        <taxon>Bacteria</taxon>
        <taxon>Pseudomonadati</taxon>
        <taxon>Thermodesulfobacteriota</taxon>
        <taxon>Desulfuromonadia</taxon>
        <taxon>Geobacterales</taxon>
        <taxon>Geobacteraceae</taxon>
        <taxon>Geoanaerobacter</taxon>
    </lineage>
</organism>
<name>A0AAW4LFE6_9BACT</name>
<dbReference type="InterPro" id="IPR002136">
    <property type="entry name" value="Ribosomal_uL4"/>
</dbReference>
<evidence type="ECO:0000313" key="7">
    <source>
        <dbReference type="EMBL" id="MBT0666637.1"/>
    </source>
</evidence>
<comment type="similarity">
    <text evidence="1 5">Belongs to the universal ribosomal protein uL4 family.</text>
</comment>
<keyword evidence="2 5" id="KW-0689">Ribosomal protein</keyword>
<keyword evidence="3 5" id="KW-0687">Ribonucleoprotein</keyword>
<protein>
    <recommendedName>
        <fullName evidence="4 5">Large ribosomal subunit protein uL4</fullName>
    </recommendedName>
</protein>
<dbReference type="SUPFAM" id="SSF52166">
    <property type="entry name" value="Ribosomal protein L4"/>
    <property type="match status" value="1"/>
</dbReference>
<dbReference type="NCBIfam" id="TIGR03953">
    <property type="entry name" value="rplD_bact"/>
    <property type="match status" value="1"/>
</dbReference>
<dbReference type="PANTHER" id="PTHR10746">
    <property type="entry name" value="50S RIBOSOMAL PROTEIN L4"/>
    <property type="match status" value="1"/>
</dbReference>
<evidence type="ECO:0000313" key="8">
    <source>
        <dbReference type="Proteomes" id="UP000811899"/>
    </source>
</evidence>
<dbReference type="Proteomes" id="UP000811899">
    <property type="component" value="Unassembled WGS sequence"/>
</dbReference>
<dbReference type="InterPro" id="IPR013005">
    <property type="entry name" value="Ribosomal_uL4-like"/>
</dbReference>
<dbReference type="HAMAP" id="MF_01328_B">
    <property type="entry name" value="Ribosomal_uL4_B"/>
    <property type="match status" value="1"/>
</dbReference>
<gene>
    <name evidence="5 7" type="primary">rplD</name>
    <name evidence="7" type="ORF">KI809_20190</name>
</gene>
<dbReference type="EMBL" id="JAHCVJ010000015">
    <property type="protein sequence ID" value="MBT0666637.1"/>
    <property type="molecule type" value="Genomic_DNA"/>
</dbReference>
<dbReference type="RefSeq" id="WP_214173405.1">
    <property type="nucleotide sequence ID" value="NZ_JAHCVJ010000015.1"/>
</dbReference>
<evidence type="ECO:0000256" key="4">
    <source>
        <dbReference type="ARBA" id="ARBA00035244"/>
    </source>
</evidence>
<evidence type="ECO:0000256" key="6">
    <source>
        <dbReference type="SAM" id="MobiDB-lite"/>
    </source>
</evidence>
<sequence length="209" mass="23060">MATIAVYDLDRKKVSDIELNDEIFNGEVKEYLIHEAVKIQLANRRAGTVATKNRSEVSGGGKKPFRQKGTGNARQGCSRAPQYPGGGVAFGPQPKTYNLSMNKKARKAALRSALSLVYKDNRLTVMDSYKLGEISTKSFASVLNRFELTKALLVVDGDVDNREILLSARNIKDIKILHAEGLNIFDIMKYKNVILSREAVAKVEGALQS</sequence>
<dbReference type="InterPro" id="IPR023574">
    <property type="entry name" value="Ribosomal_uL4_dom_sf"/>
</dbReference>
<accession>A0AAW4LFE6</accession>
<dbReference type="GO" id="GO:0019843">
    <property type="term" value="F:rRNA binding"/>
    <property type="evidence" value="ECO:0007669"/>
    <property type="project" value="UniProtKB-UniRule"/>
</dbReference>
<dbReference type="Pfam" id="PF00573">
    <property type="entry name" value="Ribosomal_L4"/>
    <property type="match status" value="1"/>
</dbReference>
<dbReference type="GO" id="GO:0005840">
    <property type="term" value="C:ribosome"/>
    <property type="evidence" value="ECO:0007669"/>
    <property type="project" value="UniProtKB-KW"/>
</dbReference>
<comment type="subunit">
    <text evidence="5">Part of the 50S ribosomal subunit.</text>
</comment>
<feature type="region of interest" description="Disordered" evidence="6">
    <location>
        <begin position="50"/>
        <end position="85"/>
    </location>
</feature>
<evidence type="ECO:0000256" key="1">
    <source>
        <dbReference type="ARBA" id="ARBA00010528"/>
    </source>
</evidence>
<keyword evidence="8" id="KW-1185">Reference proteome</keyword>
<proteinExistence type="inferred from homology"/>
<dbReference type="GO" id="GO:0003735">
    <property type="term" value="F:structural constituent of ribosome"/>
    <property type="evidence" value="ECO:0007669"/>
    <property type="project" value="InterPro"/>
</dbReference>
<evidence type="ECO:0000256" key="5">
    <source>
        <dbReference type="HAMAP-Rule" id="MF_01328"/>
    </source>
</evidence>
<reference evidence="7 8" key="1">
    <citation type="submission" date="2021-05" db="EMBL/GenBank/DDBJ databases">
        <title>The draft genome of Geobacter pelophilus DSM 12255.</title>
        <authorList>
            <person name="Xu Z."/>
            <person name="Masuda Y."/>
            <person name="Itoh H."/>
            <person name="Senoo K."/>
        </authorList>
    </citation>
    <scope>NUCLEOTIDE SEQUENCE [LARGE SCALE GENOMIC DNA]</scope>
    <source>
        <strain evidence="7 8">DSM 12255</strain>
    </source>
</reference>
<dbReference type="GO" id="GO:1990904">
    <property type="term" value="C:ribonucleoprotein complex"/>
    <property type="evidence" value="ECO:0007669"/>
    <property type="project" value="UniProtKB-KW"/>
</dbReference>
<dbReference type="AlphaFoldDB" id="A0AAW4LFE6"/>
<keyword evidence="5" id="KW-0694">RNA-binding</keyword>
<comment type="function">
    <text evidence="5">Forms part of the polypeptide exit tunnel.</text>
</comment>